<keyword evidence="2" id="KW-1185">Reference proteome</keyword>
<dbReference type="SUPFAM" id="SSF50969">
    <property type="entry name" value="YVTN repeat-like/Quinoprotein amine dehydrogenase"/>
    <property type="match status" value="1"/>
</dbReference>
<dbReference type="STRING" id="886377.Murru_3418"/>
<dbReference type="EMBL" id="CP002999">
    <property type="protein sequence ID" value="AEM72430.1"/>
    <property type="molecule type" value="Genomic_DNA"/>
</dbReference>
<reference evidence="1 2" key="2">
    <citation type="journal article" date="2012" name="Stand. Genomic Sci.">
        <title>Complete genome sequence of the facultatively anaerobic, appendaged bacterium Muricauda ruestringensis type strain (B1(T)).</title>
        <authorList>
            <person name="Huntemann M."/>
            <person name="Teshima H."/>
            <person name="Lapidus A."/>
            <person name="Nolan M."/>
            <person name="Lucas S."/>
            <person name="Hammon N."/>
            <person name="Deshpande S."/>
            <person name="Cheng J.F."/>
            <person name="Tapia R."/>
            <person name="Goodwin L.A."/>
            <person name="Pitluck S."/>
            <person name="Liolios K."/>
            <person name="Pagani I."/>
            <person name="Ivanova N."/>
            <person name="Mavromatis K."/>
            <person name="Mikhailova N."/>
            <person name="Pati A."/>
            <person name="Chen A."/>
            <person name="Palaniappan K."/>
            <person name="Land M."/>
            <person name="Hauser L."/>
            <person name="Pan C."/>
            <person name="Brambilla E.M."/>
            <person name="Rohde M."/>
            <person name="Spring S."/>
            <person name="Goker M."/>
            <person name="Detter J.C."/>
            <person name="Bristow J."/>
            <person name="Eisen J.A."/>
            <person name="Markowitz V."/>
            <person name="Hugenholtz P."/>
            <person name="Kyrpides N.C."/>
            <person name="Klenk H.P."/>
            <person name="Woyke T."/>
        </authorList>
    </citation>
    <scope>NUCLEOTIDE SEQUENCE [LARGE SCALE GENOMIC DNA]</scope>
    <source>
        <strain evidence="2">DSM 13258 / LMG 19739 / B1</strain>
    </source>
</reference>
<name>G2PNL7_ALLRU</name>
<protein>
    <submittedName>
        <fullName evidence="1">Glutamine cyclotransferase</fullName>
    </submittedName>
</protein>
<dbReference type="Gene3D" id="2.130.10.10">
    <property type="entry name" value="YVTN repeat-like/Quinoprotein amine dehydrogenase"/>
    <property type="match status" value="1"/>
</dbReference>
<dbReference type="GO" id="GO:0016603">
    <property type="term" value="F:glutaminyl-peptide cyclotransferase activity"/>
    <property type="evidence" value="ECO:0007669"/>
    <property type="project" value="InterPro"/>
</dbReference>
<evidence type="ECO:0000313" key="2">
    <source>
        <dbReference type="Proteomes" id="UP000008908"/>
    </source>
</evidence>
<dbReference type="InterPro" id="IPR015943">
    <property type="entry name" value="WD40/YVTN_repeat-like_dom_sf"/>
</dbReference>
<dbReference type="PROSITE" id="PS51257">
    <property type="entry name" value="PROKAR_LIPOPROTEIN"/>
    <property type="match status" value="1"/>
</dbReference>
<evidence type="ECO:0000313" key="1">
    <source>
        <dbReference type="EMBL" id="AEM72430.1"/>
    </source>
</evidence>
<dbReference type="AlphaFoldDB" id="G2PNL7"/>
<dbReference type="OrthoDB" id="9783700at2"/>
<dbReference type="KEGG" id="mrs:Murru_3418"/>
<sequence>MGKLFSITGVLLFFLGCGGNADPAKHFSIQLENKNIQQNQQVGVTLKNKKDIEISDLRYYMDGKELLVENGKLTLDLPTLGNKTLVAKFNIEEQAVEVEKKLRLLAAAAPEVYTYEIINSYPHDTGAYTQGLEFYKGTLYESTGKRGASTVRKVNFETGEVVTNIPMDDSVFGEGITIMNDKLYQLTWQSGMGYVYDISNLEKIKNFTYGKSREGWGLCNDGKKIFKSDGTEKIWFLDPETLEEQGHIEIVTNKSIFNSANELEYVAGKIYANVYQKESMMIIDATSGAIEGVINFGGLKNKVSKGPEWDEGNSVLNGVAYHPERETFFVTGKNWDKLFEVKIRKKD</sequence>
<reference evidence="2" key="1">
    <citation type="submission" date="2011-08" db="EMBL/GenBank/DDBJ databases">
        <title>The complete genome of Muricauda ruestringensis DSM 13258.</title>
        <authorList>
            <person name="Lucas S."/>
            <person name="Han J."/>
            <person name="Lapidus A."/>
            <person name="Bruce D."/>
            <person name="Goodwin L."/>
            <person name="Pitluck S."/>
            <person name="Peters L."/>
            <person name="Kyrpides N."/>
            <person name="Mavromatis K."/>
            <person name="Ivanova N."/>
            <person name="Ovchinnikova G."/>
            <person name="Teshima H."/>
            <person name="Detter J.C."/>
            <person name="Tapia R."/>
            <person name="Han C."/>
            <person name="Land M."/>
            <person name="Hauser L."/>
            <person name="Markowitz V."/>
            <person name="Cheng J.-F."/>
            <person name="Hugenholtz P."/>
            <person name="Woyke T."/>
            <person name="Wu D."/>
            <person name="Spring S."/>
            <person name="Schroeder M."/>
            <person name="Brambilla E."/>
            <person name="Klenk H.-P."/>
            <person name="Eisen J.A."/>
        </authorList>
    </citation>
    <scope>NUCLEOTIDE SEQUENCE [LARGE SCALE GENOMIC DNA]</scope>
    <source>
        <strain evidence="2">DSM 13258 / LMG 19739 / B1</strain>
    </source>
</reference>
<organism evidence="1 2">
    <name type="scientific">Allomuricauda ruestringensis (strain DSM 13258 / CIP 107369 / LMG 19739 / B1)</name>
    <name type="common">Muricauda ruestringensis</name>
    <dbReference type="NCBI Taxonomy" id="886377"/>
    <lineage>
        <taxon>Bacteria</taxon>
        <taxon>Pseudomonadati</taxon>
        <taxon>Bacteroidota</taxon>
        <taxon>Flavobacteriia</taxon>
        <taxon>Flavobacteriales</taxon>
        <taxon>Flavobacteriaceae</taxon>
        <taxon>Flagellimonas</taxon>
    </lineage>
</organism>
<dbReference type="eggNOG" id="COG3823">
    <property type="taxonomic scope" value="Bacteria"/>
</dbReference>
<dbReference type="HOGENOM" id="CLU_060272_0_0_10"/>
<dbReference type="PANTHER" id="PTHR31270:SF1">
    <property type="entry name" value="GLUTAMINYL-PEPTIDE CYCLOTRANSFERASE"/>
    <property type="match status" value="1"/>
</dbReference>
<dbReference type="Pfam" id="PF05096">
    <property type="entry name" value="Glu_cyclase_2"/>
    <property type="match status" value="1"/>
</dbReference>
<dbReference type="PANTHER" id="PTHR31270">
    <property type="entry name" value="GLUTAMINYL-PEPTIDE CYCLOTRANSFERASE"/>
    <property type="match status" value="1"/>
</dbReference>
<proteinExistence type="predicted"/>
<accession>G2PNL7</accession>
<dbReference type="Proteomes" id="UP000008908">
    <property type="component" value="Chromosome"/>
</dbReference>
<dbReference type="InterPro" id="IPR011044">
    <property type="entry name" value="Quino_amine_DH_bsu"/>
</dbReference>
<dbReference type="InterPro" id="IPR007788">
    <property type="entry name" value="QCT"/>
</dbReference>
<dbReference type="RefSeq" id="WP_014034704.1">
    <property type="nucleotide sequence ID" value="NC_015945.1"/>
</dbReference>
<gene>
    <name evidence="1" type="ordered locus">Murru_3418</name>
</gene>